<protein>
    <submittedName>
        <fullName evidence="1">Uncharacterized protein</fullName>
    </submittedName>
</protein>
<dbReference type="EMBL" id="JAVDTR010000005">
    <property type="protein sequence ID" value="MDR6723844.1"/>
    <property type="molecule type" value="Genomic_DNA"/>
</dbReference>
<gene>
    <name evidence="1" type="ORF">J2W91_002306</name>
</gene>
<accession>A0AAP5LQW0</accession>
<evidence type="ECO:0000313" key="1">
    <source>
        <dbReference type="EMBL" id="MDR6723844.1"/>
    </source>
</evidence>
<dbReference type="RefSeq" id="WP_056692193.1">
    <property type="nucleotide sequence ID" value="NZ_JAVDTR010000005.1"/>
</dbReference>
<dbReference type="AlphaFoldDB" id="A0AAP5LQW0"/>
<sequence length="71" mass="8482">MDYKGILESETEKLSEKITVQLELELMNNVNHHWNWISPMPMMVYFFTKKQWKTISEMVVQFLKASISLSE</sequence>
<comment type="caution">
    <text evidence="1">The sequence shown here is derived from an EMBL/GenBank/DDBJ whole genome shotgun (WGS) entry which is preliminary data.</text>
</comment>
<proteinExistence type="predicted"/>
<dbReference type="Proteomes" id="UP001254832">
    <property type="component" value="Unassembled WGS sequence"/>
</dbReference>
<name>A0AAP5LQW0_PAEAM</name>
<evidence type="ECO:0000313" key="2">
    <source>
        <dbReference type="Proteomes" id="UP001254832"/>
    </source>
</evidence>
<organism evidence="1 2">
    <name type="scientific">Paenibacillus amylolyticus</name>
    <dbReference type="NCBI Taxonomy" id="1451"/>
    <lineage>
        <taxon>Bacteria</taxon>
        <taxon>Bacillati</taxon>
        <taxon>Bacillota</taxon>
        <taxon>Bacilli</taxon>
        <taxon>Bacillales</taxon>
        <taxon>Paenibacillaceae</taxon>
        <taxon>Paenibacillus</taxon>
    </lineage>
</organism>
<reference evidence="1" key="1">
    <citation type="submission" date="2023-07" db="EMBL/GenBank/DDBJ databases">
        <title>Sorghum-associated microbial communities from plants grown in Nebraska, USA.</title>
        <authorList>
            <person name="Schachtman D."/>
        </authorList>
    </citation>
    <scope>NUCLEOTIDE SEQUENCE</scope>
    <source>
        <strain evidence="1">BE80</strain>
    </source>
</reference>